<proteinExistence type="predicted"/>
<protein>
    <submittedName>
        <fullName evidence="2">Cell division protein FtsK</fullName>
    </submittedName>
</protein>
<accession>A0A9X9A167</accession>
<keyword evidence="2" id="KW-0132">Cell division</keyword>
<feature type="non-terminal residue" evidence="2">
    <location>
        <position position="82"/>
    </location>
</feature>
<organism evidence="2 3">
    <name type="scientific">Bacillus cereus</name>
    <dbReference type="NCBI Taxonomy" id="1396"/>
    <lineage>
        <taxon>Bacteria</taxon>
        <taxon>Bacillati</taxon>
        <taxon>Bacillota</taxon>
        <taxon>Bacilli</taxon>
        <taxon>Bacillales</taxon>
        <taxon>Bacillaceae</taxon>
        <taxon>Bacillus</taxon>
        <taxon>Bacillus cereus group</taxon>
    </lineage>
</organism>
<dbReference type="Proteomes" id="UP000308444">
    <property type="component" value="Unassembled WGS sequence"/>
</dbReference>
<dbReference type="GO" id="GO:0051301">
    <property type="term" value="P:cell division"/>
    <property type="evidence" value="ECO:0007669"/>
    <property type="project" value="UniProtKB-KW"/>
</dbReference>
<name>A0A9X9A167_BACCE</name>
<gene>
    <name evidence="2" type="ORF">FC695_36625</name>
</gene>
<evidence type="ECO:0000313" key="3">
    <source>
        <dbReference type="Proteomes" id="UP000308444"/>
    </source>
</evidence>
<reference evidence="2 3" key="1">
    <citation type="journal article" date="2019" name="Environ. Microbiol.">
        <title>An active ?-lactamase is a part of an orchestrated cell wall stress resistance network of Bacillus subtilis and related rhizosphere species.</title>
        <authorList>
            <person name="Bucher T."/>
            <person name="Keren-Paz A."/>
            <person name="Hausser J."/>
            <person name="Olender T."/>
            <person name="Cytryn E."/>
            <person name="Kolodkin-Gal I."/>
        </authorList>
    </citation>
    <scope>NUCLEOTIDE SEQUENCE [LARGE SCALE GENOMIC DNA]</scope>
    <source>
        <strain evidence="2 3">I32</strain>
    </source>
</reference>
<keyword evidence="2" id="KW-0131">Cell cycle</keyword>
<sequence>MEQLLVLTYGDKIYKCTLHPNEQSIVSIGKEWTNDITNPSLEQEVELKWNNEVNAWMVQDQLIEFNKEIEIGKTRDVSLKIF</sequence>
<feature type="domain" description="Firmicutes EssC N-terminal" evidence="1">
    <location>
        <begin position="4"/>
        <end position="82"/>
    </location>
</feature>
<evidence type="ECO:0000313" key="2">
    <source>
        <dbReference type="EMBL" id="TKI89052.1"/>
    </source>
</evidence>
<dbReference type="InterPro" id="IPR022206">
    <property type="entry name" value="Firmicutes_EssC_N"/>
</dbReference>
<evidence type="ECO:0000259" key="1">
    <source>
        <dbReference type="Pfam" id="PF12538"/>
    </source>
</evidence>
<dbReference type="AlphaFoldDB" id="A0A9X9A167"/>
<dbReference type="EMBL" id="SZOH01003821">
    <property type="protein sequence ID" value="TKI89052.1"/>
    <property type="molecule type" value="Genomic_DNA"/>
</dbReference>
<comment type="caution">
    <text evidence="2">The sequence shown here is derived from an EMBL/GenBank/DDBJ whole genome shotgun (WGS) entry which is preliminary data.</text>
</comment>
<dbReference type="Pfam" id="PF12538">
    <property type="entry name" value="FtsK_SpoIIIE_N"/>
    <property type="match status" value="1"/>
</dbReference>